<organism evidence="2 3">
    <name type="scientific">Symbiodinium pilosum</name>
    <name type="common">Dinoflagellate</name>
    <dbReference type="NCBI Taxonomy" id="2952"/>
    <lineage>
        <taxon>Eukaryota</taxon>
        <taxon>Sar</taxon>
        <taxon>Alveolata</taxon>
        <taxon>Dinophyceae</taxon>
        <taxon>Suessiales</taxon>
        <taxon>Symbiodiniaceae</taxon>
        <taxon>Symbiodinium</taxon>
    </lineage>
</organism>
<evidence type="ECO:0000313" key="3">
    <source>
        <dbReference type="Proteomes" id="UP000649617"/>
    </source>
</evidence>
<feature type="region of interest" description="Disordered" evidence="1">
    <location>
        <begin position="1"/>
        <end position="64"/>
    </location>
</feature>
<reference evidence="2" key="1">
    <citation type="submission" date="2021-02" db="EMBL/GenBank/DDBJ databases">
        <authorList>
            <person name="Dougan E. K."/>
            <person name="Rhodes N."/>
            <person name="Thang M."/>
            <person name="Chan C."/>
        </authorList>
    </citation>
    <scope>NUCLEOTIDE SEQUENCE</scope>
</reference>
<keyword evidence="3" id="KW-1185">Reference proteome</keyword>
<dbReference type="Proteomes" id="UP000649617">
    <property type="component" value="Unassembled WGS sequence"/>
</dbReference>
<gene>
    <name evidence="2" type="ORF">SPIL2461_LOCUS11507</name>
</gene>
<accession>A0A812S2E6</accession>
<feature type="compositionally biased region" description="Polar residues" evidence="1">
    <location>
        <begin position="38"/>
        <end position="56"/>
    </location>
</feature>
<protein>
    <submittedName>
        <fullName evidence="2">Uncharacterized protein</fullName>
    </submittedName>
</protein>
<sequence>MAYSGVATLTPNGVPARSRKPVGALGSTGRRMARPSDESSPTGRPNGSPFSRQSRQALALSALQ</sequence>
<feature type="non-terminal residue" evidence="2">
    <location>
        <position position="1"/>
    </location>
</feature>
<evidence type="ECO:0000256" key="1">
    <source>
        <dbReference type="SAM" id="MobiDB-lite"/>
    </source>
</evidence>
<comment type="caution">
    <text evidence="2">The sequence shown here is derived from an EMBL/GenBank/DDBJ whole genome shotgun (WGS) entry which is preliminary data.</text>
</comment>
<name>A0A812S2E6_SYMPI</name>
<proteinExistence type="predicted"/>
<evidence type="ECO:0000313" key="2">
    <source>
        <dbReference type="EMBL" id="CAE7461023.1"/>
    </source>
</evidence>
<dbReference type="EMBL" id="CAJNIZ010022336">
    <property type="protein sequence ID" value="CAE7461023.1"/>
    <property type="molecule type" value="Genomic_DNA"/>
</dbReference>
<dbReference type="AlphaFoldDB" id="A0A812S2E6"/>